<dbReference type="OMA" id="LIYEVNI"/>
<protein>
    <submittedName>
        <fullName evidence="1">Uncharacterized protein</fullName>
    </submittedName>
</protein>
<keyword evidence="2" id="KW-1185">Reference proteome</keyword>
<name>A0A8S1KCZ4_PARPR</name>
<gene>
    <name evidence="1" type="ORF">PPRIM_AZ9-3.1.T0180173</name>
</gene>
<dbReference type="Proteomes" id="UP000688137">
    <property type="component" value="Unassembled WGS sequence"/>
</dbReference>
<reference evidence="1" key="1">
    <citation type="submission" date="2021-01" db="EMBL/GenBank/DDBJ databases">
        <authorList>
            <consortium name="Genoscope - CEA"/>
            <person name="William W."/>
        </authorList>
    </citation>
    <scope>NUCLEOTIDE SEQUENCE</scope>
</reference>
<organism evidence="1 2">
    <name type="scientific">Paramecium primaurelia</name>
    <dbReference type="NCBI Taxonomy" id="5886"/>
    <lineage>
        <taxon>Eukaryota</taxon>
        <taxon>Sar</taxon>
        <taxon>Alveolata</taxon>
        <taxon>Ciliophora</taxon>
        <taxon>Intramacronucleata</taxon>
        <taxon>Oligohymenophorea</taxon>
        <taxon>Peniculida</taxon>
        <taxon>Parameciidae</taxon>
        <taxon>Paramecium</taxon>
    </lineage>
</organism>
<sequence length="554" mass="65852">MSEKQQLPLQQLYDPIMIMFKQIEGYEQLFQEMEARQKESRKNKFVIEKLIAMQDKKLQLEKEKVEFDSLYQKSHLTREQHKHLISQDIEVDQEFYQIYKILDEQENLAKELVNYDDPQGVGPSPLRGSLTENIDIIRQAALSKIIAHLKKHYEIITIDELKEINELFYNKVNDQIVFVLRYKFSNHLIPLLAGINSMDDTSIKTFFKTLDYEIQQSFKFTEQIFEKSAALIFPQVIDNICCDYAQQLDATLKFVESYFLIYEVNIQIQQTINFLKSTNAQFQCINGLIKLQQLCSQLKNKSVQIMSHNLQIIRFNIAQFSSYQPLKDQLDQLYDFLQKSNSEERQEILLNLWQPFQQLIQMKLNQNSYNRSSKIFSINALQIYISHLQSMKIQEIQETIDNYIKECQQLLVDLIQKLKIENVSESAQKFKIQQRDKNNQLSKDQFKKFLRQIVQLDENGFRNDLFYEIDLIINEQIKSQIQLDIAETFTKEYYEPLYENLLKYLNNQQSEFTTEVIQQLCSQYSVTTKDIYKIPAYIRDPASYKLNIMNFQSL</sequence>
<dbReference type="EMBL" id="CAJJDM010000014">
    <property type="protein sequence ID" value="CAD8051555.1"/>
    <property type="molecule type" value="Genomic_DNA"/>
</dbReference>
<evidence type="ECO:0000313" key="1">
    <source>
        <dbReference type="EMBL" id="CAD8051555.1"/>
    </source>
</evidence>
<evidence type="ECO:0000313" key="2">
    <source>
        <dbReference type="Proteomes" id="UP000688137"/>
    </source>
</evidence>
<proteinExistence type="predicted"/>
<comment type="caution">
    <text evidence="1">The sequence shown here is derived from an EMBL/GenBank/DDBJ whole genome shotgun (WGS) entry which is preliminary data.</text>
</comment>
<dbReference type="AlphaFoldDB" id="A0A8S1KCZ4"/>
<accession>A0A8S1KCZ4</accession>